<dbReference type="EMBL" id="CP071880">
    <property type="protein sequence ID" value="QTE50959.1"/>
    <property type="molecule type" value="Genomic_DNA"/>
</dbReference>
<evidence type="ECO:0000256" key="5">
    <source>
        <dbReference type="PROSITE-ProRule" id="PRU00560"/>
    </source>
</evidence>
<feature type="domain" description="UvrD-like helicase ATP-binding" evidence="6">
    <location>
        <begin position="3"/>
        <end position="288"/>
    </location>
</feature>
<sequence length="573" mass="64568">MMEFEINDDNRPYLEARGKIVLNACPGSGKTTAVAYKLTELSKECAAAYGDFAGIACLSFTNVAKEEIAEKFHRLTGSHFDYPHEVATLDSFVNQYITLPFYYLLGKPTQRPIIMNVVSFLDETNLGNFKAVSKQPLTKILAPSKLKIEMDGTVTWKGTIPKPQTVDTTTFIQYGKAFKSWQINNGYLNNDDSTYIAYKLLKKHPQIAKSLIARFPYIIIDEAQDTSEIQYAILDLLASAGLSNIEYVGDPYQSLYEFREARPDLFLDRFRDTANWQPFRLKDCRRTSQKIIDTYSLFRDAAETNIVSTCKHTSDHQVKVLRYDPADLDDLIARYETLIDPELKNHILVRGTTHLEMFGAKPSSEEPWKNGAAKTLIEAQTYFNAGETKGAVGTIRMFLAEIQIPAGTHRQKRDQRDQLKIDTGLNILLFDFLRGMPSLNNTLKDWTQKVTDHVLAIFKISVNLGLKQKGQAFYQQNLKSLLSPAANVPYPVSTIHKVKGMTFQSVLLVLSEDSTAARLSLKDFSKPVGLPSEKQRMIYVALSRPELLACIAVPNVITEDEIITVLGNNIDFV</sequence>
<evidence type="ECO:0000313" key="10">
    <source>
        <dbReference type="Proteomes" id="UP000663940"/>
    </source>
</evidence>
<dbReference type="GO" id="GO:0016787">
    <property type="term" value="F:hydrolase activity"/>
    <property type="evidence" value="ECO:0007669"/>
    <property type="project" value="UniProtKB-UniRule"/>
</dbReference>
<evidence type="ECO:0000313" key="8">
    <source>
        <dbReference type="EMBL" id="QTE50959.1"/>
    </source>
</evidence>
<evidence type="ECO:0000256" key="4">
    <source>
        <dbReference type="ARBA" id="ARBA00022840"/>
    </source>
</evidence>
<dbReference type="Proteomes" id="UP000250557">
    <property type="component" value="Chromosome"/>
</dbReference>
<reference evidence="8 10" key="2">
    <citation type="submission" date="2021-03" db="EMBL/GenBank/DDBJ databases">
        <title>Mucilaginibacter strains isolated from gold and copper mining confer multi heavy-metal resistance.</title>
        <authorList>
            <person name="Li Y."/>
        </authorList>
    </citation>
    <scope>NUCLEOTIDE SEQUENCE [LARGE SCALE GENOMIC DNA]</scope>
    <source>
        <strain evidence="8 10">P2-4</strain>
    </source>
</reference>
<keyword evidence="2 5" id="KW-0378">Hydrolase</keyword>
<evidence type="ECO:0000256" key="1">
    <source>
        <dbReference type="ARBA" id="ARBA00022741"/>
    </source>
</evidence>
<keyword evidence="4 5" id="KW-0067">ATP-binding</keyword>
<dbReference type="GO" id="GO:0005829">
    <property type="term" value="C:cytosol"/>
    <property type="evidence" value="ECO:0007669"/>
    <property type="project" value="TreeGrafter"/>
</dbReference>
<dbReference type="SUPFAM" id="SSF52540">
    <property type="entry name" value="P-loop containing nucleoside triphosphate hydrolases"/>
    <property type="match status" value="1"/>
</dbReference>
<dbReference type="GO" id="GO:0043138">
    <property type="term" value="F:3'-5' DNA helicase activity"/>
    <property type="evidence" value="ECO:0007669"/>
    <property type="project" value="TreeGrafter"/>
</dbReference>
<dbReference type="GO" id="GO:0005524">
    <property type="term" value="F:ATP binding"/>
    <property type="evidence" value="ECO:0007669"/>
    <property type="project" value="UniProtKB-UniRule"/>
</dbReference>
<keyword evidence="10" id="KW-1185">Reference proteome</keyword>
<keyword evidence="1 5" id="KW-0547">Nucleotide-binding</keyword>
<feature type="binding site" evidence="5">
    <location>
        <begin position="24"/>
        <end position="31"/>
    </location>
    <ligand>
        <name>ATP</name>
        <dbReference type="ChEBI" id="CHEBI:30616"/>
    </ligand>
</feature>
<dbReference type="Gene3D" id="3.40.50.300">
    <property type="entry name" value="P-loop containing nucleotide triphosphate hydrolases"/>
    <property type="match status" value="2"/>
</dbReference>
<evidence type="ECO:0000313" key="9">
    <source>
        <dbReference type="Proteomes" id="UP000250557"/>
    </source>
</evidence>
<dbReference type="RefSeq" id="WP_112653009.1">
    <property type="nucleotide sequence ID" value="NZ_CP043451.1"/>
</dbReference>
<evidence type="ECO:0000313" key="7">
    <source>
        <dbReference type="EMBL" id="QEM06510.1"/>
    </source>
</evidence>
<dbReference type="EMBL" id="CP043451">
    <property type="protein sequence ID" value="QEM06510.1"/>
    <property type="molecule type" value="Genomic_DNA"/>
</dbReference>
<dbReference type="InterPro" id="IPR014016">
    <property type="entry name" value="UvrD-like_ATP-bd"/>
</dbReference>
<dbReference type="InterPro" id="IPR000212">
    <property type="entry name" value="DNA_helicase_UvrD/REP"/>
</dbReference>
<accession>A0AAE6JKH7</accession>
<name>A0AAE6JKH7_9SPHI</name>
<protein>
    <submittedName>
        <fullName evidence="7">ATP-dependent helicase</fullName>
    </submittedName>
</protein>
<dbReference type="PANTHER" id="PTHR11070:SF3">
    <property type="entry name" value="DNA 3'-5' HELICASE"/>
    <property type="match status" value="1"/>
</dbReference>
<reference evidence="7 9" key="1">
    <citation type="submission" date="2019-08" db="EMBL/GenBank/DDBJ databases">
        <title>Comparative genome analysis confer to the adaptation heavy metal polluted environment.</title>
        <authorList>
            <person name="Li Y."/>
        </authorList>
    </citation>
    <scope>NUCLEOTIDE SEQUENCE [LARGE SCALE GENOMIC DNA]</scope>
    <source>
        <strain evidence="7 9">P2</strain>
    </source>
</reference>
<dbReference type="GO" id="GO:0003677">
    <property type="term" value="F:DNA binding"/>
    <property type="evidence" value="ECO:0007669"/>
    <property type="project" value="InterPro"/>
</dbReference>
<keyword evidence="3 5" id="KW-0347">Helicase</keyword>
<evidence type="ECO:0000256" key="2">
    <source>
        <dbReference type="ARBA" id="ARBA00022801"/>
    </source>
</evidence>
<dbReference type="GO" id="GO:0000725">
    <property type="term" value="P:recombinational repair"/>
    <property type="evidence" value="ECO:0007669"/>
    <property type="project" value="TreeGrafter"/>
</dbReference>
<evidence type="ECO:0000259" key="6">
    <source>
        <dbReference type="PROSITE" id="PS51198"/>
    </source>
</evidence>
<organism evidence="7 9">
    <name type="scientific">Mucilaginibacter rubeus</name>
    <dbReference type="NCBI Taxonomy" id="2027860"/>
    <lineage>
        <taxon>Bacteria</taxon>
        <taxon>Pseudomonadati</taxon>
        <taxon>Bacteroidota</taxon>
        <taxon>Sphingobacteriia</taxon>
        <taxon>Sphingobacteriales</taxon>
        <taxon>Sphingobacteriaceae</taxon>
        <taxon>Mucilaginibacter</taxon>
    </lineage>
</organism>
<dbReference type="Proteomes" id="UP000663940">
    <property type="component" value="Chromosome"/>
</dbReference>
<proteinExistence type="predicted"/>
<evidence type="ECO:0000256" key="3">
    <source>
        <dbReference type="ARBA" id="ARBA00022806"/>
    </source>
</evidence>
<dbReference type="AlphaFoldDB" id="A0AAE6JKH7"/>
<gene>
    <name evidence="7" type="ORF">DIU31_024445</name>
    <name evidence="8" type="ORF">J3L21_02985</name>
</gene>
<dbReference type="PANTHER" id="PTHR11070">
    <property type="entry name" value="UVRD / RECB / PCRA DNA HELICASE FAMILY MEMBER"/>
    <property type="match status" value="1"/>
</dbReference>
<dbReference type="InterPro" id="IPR027417">
    <property type="entry name" value="P-loop_NTPase"/>
</dbReference>
<dbReference type="PROSITE" id="PS51198">
    <property type="entry name" value="UVRD_HELICASE_ATP_BIND"/>
    <property type="match status" value="1"/>
</dbReference>
<dbReference type="Pfam" id="PF00580">
    <property type="entry name" value="UvrD-helicase"/>
    <property type="match status" value="1"/>
</dbReference>